<reference evidence="2" key="1">
    <citation type="submission" date="2023-05" db="EMBL/GenBank/DDBJ databases">
        <title>Nepenthes gracilis genome sequencing.</title>
        <authorList>
            <person name="Fukushima K."/>
        </authorList>
    </citation>
    <scope>NUCLEOTIDE SEQUENCE</scope>
    <source>
        <strain evidence="2">SING2019-196</strain>
    </source>
</reference>
<proteinExistence type="predicted"/>
<evidence type="ECO:0000313" key="2">
    <source>
        <dbReference type="EMBL" id="GMH04897.1"/>
    </source>
</evidence>
<accession>A0AAD3S5K6</accession>
<evidence type="ECO:0000256" key="1">
    <source>
        <dbReference type="SAM" id="MobiDB-lite"/>
    </source>
</evidence>
<evidence type="ECO:0000313" key="3">
    <source>
        <dbReference type="Proteomes" id="UP001279734"/>
    </source>
</evidence>
<name>A0AAD3S5K6_NEPGR</name>
<feature type="compositionally biased region" description="Basic and acidic residues" evidence="1">
    <location>
        <begin position="93"/>
        <end position="102"/>
    </location>
</feature>
<dbReference type="Proteomes" id="UP001279734">
    <property type="component" value="Unassembled WGS sequence"/>
</dbReference>
<feature type="compositionally biased region" description="Polar residues" evidence="1">
    <location>
        <begin position="103"/>
        <end position="112"/>
    </location>
</feature>
<feature type="compositionally biased region" description="Polar residues" evidence="1">
    <location>
        <begin position="76"/>
        <end position="89"/>
    </location>
</feature>
<gene>
    <name evidence="2" type="ORF">Nepgr_006737</name>
</gene>
<feature type="region of interest" description="Disordered" evidence="1">
    <location>
        <begin position="76"/>
        <end position="112"/>
    </location>
</feature>
<organism evidence="2 3">
    <name type="scientific">Nepenthes gracilis</name>
    <name type="common">Slender pitcher plant</name>
    <dbReference type="NCBI Taxonomy" id="150966"/>
    <lineage>
        <taxon>Eukaryota</taxon>
        <taxon>Viridiplantae</taxon>
        <taxon>Streptophyta</taxon>
        <taxon>Embryophyta</taxon>
        <taxon>Tracheophyta</taxon>
        <taxon>Spermatophyta</taxon>
        <taxon>Magnoliopsida</taxon>
        <taxon>eudicotyledons</taxon>
        <taxon>Gunneridae</taxon>
        <taxon>Pentapetalae</taxon>
        <taxon>Caryophyllales</taxon>
        <taxon>Nepenthaceae</taxon>
        <taxon>Nepenthes</taxon>
    </lineage>
</organism>
<keyword evidence="3" id="KW-1185">Reference proteome</keyword>
<sequence>MSLGEAHDGADGNPLNMHRCGFTLPGIGAEDGASGLVFGAHDVGPCGAPECLERVEQRREGARPSKITNMAQFSKQTHASLTHATPHHQQLSHHQDVARQSRDSSLCSQGSFTEATLQQLRNNKRWKSN</sequence>
<dbReference type="AlphaFoldDB" id="A0AAD3S5K6"/>
<protein>
    <submittedName>
        <fullName evidence="2">Uncharacterized protein</fullName>
    </submittedName>
</protein>
<comment type="caution">
    <text evidence="2">The sequence shown here is derived from an EMBL/GenBank/DDBJ whole genome shotgun (WGS) entry which is preliminary data.</text>
</comment>
<dbReference type="EMBL" id="BSYO01000005">
    <property type="protein sequence ID" value="GMH04897.1"/>
    <property type="molecule type" value="Genomic_DNA"/>
</dbReference>